<organism evidence="3 4">
    <name type="scientific">Candidatus Caccoplasma intestinavium</name>
    <dbReference type="NCBI Taxonomy" id="2840716"/>
    <lineage>
        <taxon>Bacteria</taxon>
        <taxon>Pseudomonadati</taxon>
        <taxon>Bacteroidota</taxon>
        <taxon>Bacteroidia</taxon>
        <taxon>Bacteroidales</taxon>
        <taxon>Bacteroidaceae</taxon>
        <taxon>Bacteroidaceae incertae sedis</taxon>
        <taxon>Candidatus Caccoplasma</taxon>
    </lineage>
</organism>
<dbReference type="AlphaFoldDB" id="A0A9D1GFF6"/>
<keyword evidence="2" id="KW-0732">Signal</keyword>
<name>A0A9D1GFF6_9BACT</name>
<comment type="caution">
    <text evidence="3">The sequence shown here is derived from an EMBL/GenBank/DDBJ whole genome shotgun (WGS) entry which is preliminary data.</text>
</comment>
<keyword evidence="1" id="KW-0175">Coiled coil</keyword>
<feature type="chain" id="PRO_5038472043" description="Lipoprotein" evidence="2">
    <location>
        <begin position="24"/>
        <end position="284"/>
    </location>
</feature>
<evidence type="ECO:0000313" key="3">
    <source>
        <dbReference type="EMBL" id="HIT40020.1"/>
    </source>
</evidence>
<dbReference type="Proteomes" id="UP000886722">
    <property type="component" value="Unassembled WGS sequence"/>
</dbReference>
<sequence>MTKSRIFLFLGSICTIFCLTLSACNRHPKAEALYLRAEEAFGTGEYHTAQRIIDSIPESDTLAFEWIRKGIILNQRITLEQNRRNLSFIDSLLPLLYSTREELLPQFRYIQNSDYQDEGRYVYRHDQNAGKAHHSCLRVQITPDYEAEIISVYCGRKPLRHISSKIELPDGTYALTPTTPYDGAQNYRFTFQDGRHCELVCYSGRELRPVFETIFSAGQQPIKISYEGDFPYTYTLSPNDRKAFNACFRLISIQKRISNLENEKKRAEKTVELLTRQLSQTSRS</sequence>
<feature type="coiled-coil region" evidence="1">
    <location>
        <begin position="250"/>
        <end position="284"/>
    </location>
</feature>
<accession>A0A9D1GFF6</accession>
<evidence type="ECO:0000256" key="2">
    <source>
        <dbReference type="SAM" id="SignalP"/>
    </source>
</evidence>
<evidence type="ECO:0000256" key="1">
    <source>
        <dbReference type="SAM" id="Coils"/>
    </source>
</evidence>
<reference evidence="3" key="1">
    <citation type="submission" date="2020-10" db="EMBL/GenBank/DDBJ databases">
        <authorList>
            <person name="Gilroy R."/>
        </authorList>
    </citation>
    <scope>NUCLEOTIDE SEQUENCE</scope>
    <source>
        <strain evidence="3">21143</strain>
    </source>
</reference>
<dbReference type="PROSITE" id="PS51257">
    <property type="entry name" value="PROKAR_LIPOPROTEIN"/>
    <property type="match status" value="1"/>
</dbReference>
<dbReference type="EMBL" id="DVKT01000062">
    <property type="protein sequence ID" value="HIT40020.1"/>
    <property type="molecule type" value="Genomic_DNA"/>
</dbReference>
<proteinExistence type="predicted"/>
<gene>
    <name evidence="3" type="ORF">IAD06_08315</name>
</gene>
<reference evidence="3" key="2">
    <citation type="journal article" date="2021" name="PeerJ">
        <title>Extensive microbial diversity within the chicken gut microbiome revealed by metagenomics and culture.</title>
        <authorList>
            <person name="Gilroy R."/>
            <person name="Ravi A."/>
            <person name="Getino M."/>
            <person name="Pursley I."/>
            <person name="Horton D.L."/>
            <person name="Alikhan N.F."/>
            <person name="Baker D."/>
            <person name="Gharbi K."/>
            <person name="Hall N."/>
            <person name="Watson M."/>
            <person name="Adriaenssens E.M."/>
            <person name="Foster-Nyarko E."/>
            <person name="Jarju S."/>
            <person name="Secka A."/>
            <person name="Antonio M."/>
            <person name="Oren A."/>
            <person name="Chaudhuri R.R."/>
            <person name="La Ragione R."/>
            <person name="Hildebrand F."/>
            <person name="Pallen M.J."/>
        </authorList>
    </citation>
    <scope>NUCLEOTIDE SEQUENCE</scope>
    <source>
        <strain evidence="3">21143</strain>
    </source>
</reference>
<evidence type="ECO:0000313" key="4">
    <source>
        <dbReference type="Proteomes" id="UP000886722"/>
    </source>
</evidence>
<feature type="signal peptide" evidence="2">
    <location>
        <begin position="1"/>
        <end position="23"/>
    </location>
</feature>
<evidence type="ECO:0008006" key="5">
    <source>
        <dbReference type="Google" id="ProtNLM"/>
    </source>
</evidence>
<protein>
    <recommendedName>
        <fullName evidence="5">Lipoprotein</fullName>
    </recommendedName>
</protein>